<evidence type="ECO:0000256" key="1">
    <source>
        <dbReference type="ARBA" id="ARBA00022729"/>
    </source>
</evidence>
<keyword evidence="4" id="KW-1185">Reference proteome</keyword>
<evidence type="ECO:0000256" key="2">
    <source>
        <dbReference type="SAM" id="SignalP"/>
    </source>
</evidence>
<proteinExistence type="predicted"/>
<feature type="signal peptide" evidence="2">
    <location>
        <begin position="1"/>
        <end position="27"/>
    </location>
</feature>
<dbReference type="InterPro" id="IPR011050">
    <property type="entry name" value="Pectin_lyase_fold/virulence"/>
</dbReference>
<comment type="caution">
    <text evidence="3">The sequence shown here is derived from an EMBL/GenBank/DDBJ whole genome shotgun (WGS) entry which is preliminary data.</text>
</comment>
<dbReference type="Pfam" id="PF12951">
    <property type="entry name" value="PATR"/>
    <property type="match status" value="6"/>
</dbReference>
<organism evidence="3 4">
    <name type="scientific">Pedosphaera parvula (strain Ellin514)</name>
    <dbReference type="NCBI Taxonomy" id="320771"/>
    <lineage>
        <taxon>Bacteria</taxon>
        <taxon>Pseudomonadati</taxon>
        <taxon>Verrucomicrobiota</taxon>
        <taxon>Pedosphaerae</taxon>
        <taxon>Pedosphaerales</taxon>
        <taxon>Pedosphaeraceae</taxon>
        <taxon>Pedosphaera</taxon>
    </lineage>
</organism>
<accession>B9XA54</accession>
<keyword evidence="1 2" id="KW-0732">Signal</keyword>
<dbReference type="STRING" id="320771.Cflav_PD6030"/>
<evidence type="ECO:0000313" key="3">
    <source>
        <dbReference type="EMBL" id="EEF63395.1"/>
    </source>
</evidence>
<name>B9XA54_PEDPL</name>
<reference evidence="3 4" key="1">
    <citation type="journal article" date="2011" name="J. Bacteriol.">
        <title>Genome sequence of 'Pedosphaera parvula' Ellin514, an aerobic Verrucomicrobial isolate from pasture soil.</title>
        <authorList>
            <person name="Kant R."/>
            <person name="van Passel M.W."/>
            <person name="Sangwan P."/>
            <person name="Palva A."/>
            <person name="Lucas S."/>
            <person name="Copeland A."/>
            <person name="Lapidus A."/>
            <person name="Glavina Del Rio T."/>
            <person name="Dalin E."/>
            <person name="Tice H."/>
            <person name="Bruce D."/>
            <person name="Goodwin L."/>
            <person name="Pitluck S."/>
            <person name="Chertkov O."/>
            <person name="Larimer F.W."/>
            <person name="Land M.L."/>
            <person name="Hauser L."/>
            <person name="Brettin T.S."/>
            <person name="Detter J.C."/>
            <person name="Han S."/>
            <person name="de Vos W.M."/>
            <person name="Janssen P.H."/>
            <person name="Smidt H."/>
        </authorList>
    </citation>
    <scope>NUCLEOTIDE SEQUENCE [LARGE SCALE GENOMIC DNA]</scope>
    <source>
        <strain evidence="3 4">Ellin514</strain>
    </source>
</reference>
<gene>
    <name evidence="3" type="ORF">Cflav_PD6030</name>
</gene>
<dbReference type="NCBIfam" id="TIGR02601">
    <property type="entry name" value="autotrns_rpt"/>
    <property type="match status" value="4"/>
</dbReference>
<dbReference type="RefSeq" id="WP_007412702.1">
    <property type="nucleotide sequence ID" value="NZ_ABOX02000001.1"/>
</dbReference>
<feature type="chain" id="PRO_5002892872" evidence="2">
    <location>
        <begin position="28"/>
        <end position="1668"/>
    </location>
</feature>
<evidence type="ECO:0000313" key="4">
    <source>
        <dbReference type="Proteomes" id="UP000003688"/>
    </source>
</evidence>
<dbReference type="Proteomes" id="UP000003688">
    <property type="component" value="Unassembled WGS sequence"/>
</dbReference>
<sequence length="1668" mass="166073" precursor="true">MKQKKQLRAVVAVTALNACLFLPQAQAANKTWSGAGSDANWSTGANWGGTAPANNDNLIFSDTTQQNNTNNISNLTLGFANFNNGGFVLNGNLLTLNGSTTAFFTNSAGTNIISSPLITGAPGGRYWFISPNSELRLTAALTNNVATGASVGWLNLTNGGTVRIMNSAKSTRGMDLFQGTVIVDGSSALVDAANDGFRFKPPTGSTAAVQLTNNGTIRIGTGGNFRMGHNGNGIGGIAGAGSISRMDMSSGTLELYGPAVNVLVGDLVAGATGIFNQNGGLVWGSGGSGNAVTIGNSVNADGTYNLNGGVLWIAKVQQGNPGATNVVFNFNGGTLKPTASSTTFMQGLLTAKILSGGAFIDTTNLNITIGQSLAGIGNLTKLGTGTLMLTGASSYSGSTVVSNGTLSLGTDWINGGGGLVVADGATLSLTNTGSTLSVSSLNMGSVGASTLQLNFTNGNPVSASIVAGTLTGHGSVFVNIAGTGLTAGAFPLVNFTSGSGLASFHLGYVPPGVSASLVTTPTSIQLNISSVGKSLAWTGAANNQWDTSSINWYDLGNGNNPATYSQSGGFGDMVTFDDTLTGSPAINLTFAVVPVTMSFNNNGAAYSFTGAGKISGVGSLTKNGFQALTLGTVNDYAGGTFLNSGSIYLGANQALGTGAATLNLGTLASDSTTARTLPNTLIQNADTGIILGDTANTGTLTLAGGLNLGGGATRTLNFNSDVVVTGSLTNGGISTKAGSGTLTIKGNSAQTGLVAQQQGDVIVDGAQFTNADGWRLQNTFPGSTMRLVVTNGGVLNVAVAGNTGNLRVGLAGGDNSADNILDISGTVDLTPSIAVAGNNAVNLGASGVNDILYLRSGGLLKTRAVLGSAPANAEVHFMGGTLTAIVNDTGFIQGLTNTFMDNGGLTVDTSNFTVTVPQPLLAAGNGGLIKVGTGALTLTGASTYTGPTVVNAGKLVLGPAFISPSAITVNANSTLAFLQSSSTNIVQVSSVLVGGGTNSALEAELAATNAPAGYMTNLILNGSVVVNVTGPATVGRFPLFGYGTISGAGNLTIGQLPLGTVATIATNTTAHTVDLVVSGFASEIWIGNINANWDTITTNWVLSGVPLAFSQAANVVLNDSASNSVVNLATTLSPSSVGVSNSALSYQFSGPGNLSGSMTLTKEGTNSLTISSTNSFVGRVSINAGTVVLGSATGLGATANSVYITNSGALDVGGNNLGLQPIIASGSGVNGSGAIVNSGAAQNDALRNLTLAGDTTVSAAIGLRTIADSDPGLVGNGHKLIKVGPSQFNINGGTTVAGLTNVWTTDLGDVDIRQGILSFERRTALGRTNNTITIEAGATLLLFSLNQTLSQPVNKIVMTNAILQGSGATAGDVNALAGLITLNGSTNAINSTAGTVLSLNGPITGTGGATYDGSVTLAGANTYTGPTIVSGGTLTLASGALLGGTTSIIASSNGTLDISAVSPLTLGAGQTLGGSGVVNGSVVANGPVAPGDSIGTLTINGDLTLAGNLLIEVNRSLPQPNDSITVSGILNNTGAHSVVVTNLGTALVAGDKFTLFNQPIPNGGALTVTGGNATWTNNLAVDGSISVLSVGSPVNPNPTPITFSYAGGNINLSWPADHTGWHLQVQTNSLTTGLSTNWFTVPGSTTTNAMSIPVSAGNPCVFFRLVYP</sequence>
<protein>
    <submittedName>
        <fullName evidence="3">Autotransporter-associated beta strand repeat protein</fullName>
    </submittedName>
</protein>
<dbReference type="EMBL" id="ABOX02000001">
    <property type="protein sequence ID" value="EEF63395.1"/>
    <property type="molecule type" value="Genomic_DNA"/>
</dbReference>
<dbReference type="OrthoDB" id="176189at2"/>
<dbReference type="InterPro" id="IPR013425">
    <property type="entry name" value="Autotrns_rpt"/>
</dbReference>
<dbReference type="SUPFAM" id="SSF51126">
    <property type="entry name" value="Pectin lyase-like"/>
    <property type="match status" value="3"/>
</dbReference>